<organism evidence="1 2">
    <name type="scientific">Ligilactobacillus salitolerans</name>
    <dbReference type="NCBI Taxonomy" id="1808352"/>
    <lineage>
        <taxon>Bacteria</taxon>
        <taxon>Bacillati</taxon>
        <taxon>Bacillota</taxon>
        <taxon>Bacilli</taxon>
        <taxon>Lactobacillales</taxon>
        <taxon>Lactobacillaceae</taxon>
        <taxon>Ligilactobacillus</taxon>
    </lineage>
</organism>
<name>A0A401ITE9_9LACO</name>
<evidence type="ECO:0000313" key="1">
    <source>
        <dbReference type="EMBL" id="GBG94794.1"/>
    </source>
</evidence>
<keyword evidence="2" id="KW-1185">Reference proteome</keyword>
<comment type="caution">
    <text evidence="1">The sequence shown here is derived from an EMBL/GenBank/DDBJ whole genome shotgun (WGS) entry which is preliminary data.</text>
</comment>
<proteinExistence type="predicted"/>
<protein>
    <recommendedName>
        <fullName evidence="3">Type VII secretion protein, YukD family</fullName>
    </recommendedName>
</protein>
<reference evidence="1 2" key="1">
    <citation type="journal article" date="2019" name="Int. J. Syst. Evol. Microbiol.">
        <title>Lactobacillus salitolerans sp. nov., a novel lactic acid bacterium isolated from spent mushroom substrates.</title>
        <authorList>
            <person name="Tohno M."/>
            <person name="Tanizawa Y."/>
            <person name="Kojima Y."/>
            <person name="Sakamoto M."/>
            <person name="Nakamura Y."/>
            <person name="Ohkuma M."/>
            <person name="Kobayashi H."/>
        </authorList>
    </citation>
    <scope>NUCLEOTIDE SEQUENCE [LARGE SCALE GENOMIC DNA]</scope>
    <source>
        <strain evidence="1 2">YK43</strain>
    </source>
</reference>
<dbReference type="OrthoDB" id="2190294at2"/>
<gene>
    <name evidence="1" type="ORF">LFYK43_12530</name>
</gene>
<accession>A0A401ITE9</accession>
<dbReference type="Gene3D" id="3.10.20.90">
    <property type="entry name" value="Phosphatidylinositol 3-kinase Catalytic Subunit, Chain A, domain 1"/>
    <property type="match status" value="1"/>
</dbReference>
<dbReference type="Proteomes" id="UP000286848">
    <property type="component" value="Unassembled WGS sequence"/>
</dbReference>
<dbReference type="Pfam" id="PF08817">
    <property type="entry name" value="YukD"/>
    <property type="match status" value="1"/>
</dbReference>
<dbReference type="RefSeq" id="WP_124976532.1">
    <property type="nucleotide sequence ID" value="NZ_BFFP01000018.1"/>
</dbReference>
<evidence type="ECO:0000313" key="2">
    <source>
        <dbReference type="Proteomes" id="UP000286848"/>
    </source>
</evidence>
<evidence type="ECO:0008006" key="3">
    <source>
        <dbReference type="Google" id="ProtNLM"/>
    </source>
</evidence>
<sequence length="91" mass="10200">MEQETAITVGLHLDDQVLDLKLPTKVSIARLKVLLAESLAVMHLSLPAEFELQVLNKPLRLVEHKRLADYPLADGDQLAVTSTQEMKEQQI</sequence>
<dbReference type="AlphaFoldDB" id="A0A401ITE9"/>
<dbReference type="InterPro" id="IPR024962">
    <property type="entry name" value="YukD-like"/>
</dbReference>
<dbReference type="EMBL" id="BFFP01000018">
    <property type="protein sequence ID" value="GBG94794.1"/>
    <property type="molecule type" value="Genomic_DNA"/>
</dbReference>